<dbReference type="PROSITE" id="PS50237">
    <property type="entry name" value="HECT"/>
    <property type="match status" value="1"/>
</dbReference>
<feature type="domain" description="HECT" evidence="8">
    <location>
        <begin position="1201"/>
        <end position="1582"/>
    </location>
</feature>
<organism evidence="9 10">
    <name type="scientific">Beta vulgaris subsp. vulgaris</name>
    <name type="common">Beet</name>
    <dbReference type="NCBI Taxonomy" id="3555"/>
    <lineage>
        <taxon>Eukaryota</taxon>
        <taxon>Viridiplantae</taxon>
        <taxon>Streptophyta</taxon>
        <taxon>Embryophyta</taxon>
        <taxon>Tracheophyta</taxon>
        <taxon>Spermatophyta</taxon>
        <taxon>Magnoliopsida</taxon>
        <taxon>eudicotyledons</taxon>
        <taxon>Gunneridae</taxon>
        <taxon>Pentapetalae</taxon>
        <taxon>Caryophyllales</taxon>
        <taxon>Chenopodiaceae</taxon>
        <taxon>Betoideae</taxon>
        <taxon>Beta</taxon>
    </lineage>
</organism>
<dbReference type="GO" id="GO:0043161">
    <property type="term" value="P:proteasome-mediated ubiquitin-dependent protein catabolic process"/>
    <property type="evidence" value="ECO:0007669"/>
    <property type="project" value="TreeGrafter"/>
</dbReference>
<feature type="compositionally biased region" description="Basic and acidic residues" evidence="7">
    <location>
        <begin position="52"/>
        <end position="61"/>
    </location>
</feature>
<dbReference type="FunFam" id="3.30.2410.10:FF:000007">
    <property type="entry name" value="Putative E3 ubiquitin-protein ligase HECTD1"/>
    <property type="match status" value="1"/>
</dbReference>
<protein>
    <recommendedName>
        <fullName evidence="3">HECT-type E3 ubiquitin transferase</fullName>
        <ecNumber evidence="3">2.3.2.26</ecNumber>
    </recommendedName>
</protein>
<evidence type="ECO:0000259" key="8">
    <source>
        <dbReference type="PROSITE" id="PS50237"/>
    </source>
</evidence>
<feature type="region of interest" description="Disordered" evidence="7">
    <location>
        <begin position="1"/>
        <end position="99"/>
    </location>
</feature>
<dbReference type="GO" id="GO:0061630">
    <property type="term" value="F:ubiquitin protein ligase activity"/>
    <property type="evidence" value="ECO:0007669"/>
    <property type="project" value="UniProtKB-EC"/>
</dbReference>
<dbReference type="SUPFAM" id="SSF56204">
    <property type="entry name" value="Hect, E3 ligase catalytic domain"/>
    <property type="match status" value="1"/>
</dbReference>
<comment type="similarity">
    <text evidence="2">Belongs to the UPL family. K-HECT subfamily.</text>
</comment>
<dbReference type="GO" id="GO:0000209">
    <property type="term" value="P:protein polyubiquitination"/>
    <property type="evidence" value="ECO:0007669"/>
    <property type="project" value="TreeGrafter"/>
</dbReference>
<evidence type="ECO:0000313" key="9">
    <source>
        <dbReference type="EMBL" id="KMS95508.1"/>
    </source>
</evidence>
<keyword evidence="4" id="KW-0808">Transferase</keyword>
<dbReference type="SMART" id="SM00119">
    <property type="entry name" value="HECTc"/>
    <property type="match status" value="1"/>
</dbReference>
<feature type="compositionally biased region" description="Acidic residues" evidence="7">
    <location>
        <begin position="86"/>
        <end position="95"/>
    </location>
</feature>
<dbReference type="EC" id="2.3.2.26" evidence="3"/>
<dbReference type="InterPro" id="IPR000569">
    <property type="entry name" value="HECT_dom"/>
</dbReference>
<feature type="compositionally biased region" description="Basic and acidic residues" evidence="7">
    <location>
        <begin position="9"/>
        <end position="26"/>
    </location>
</feature>
<gene>
    <name evidence="9" type="ORF">BVRB_007490</name>
</gene>
<feature type="compositionally biased region" description="Polar residues" evidence="7">
    <location>
        <begin position="29"/>
        <end position="50"/>
    </location>
</feature>
<dbReference type="Pfam" id="PF25579">
    <property type="entry name" value="TPR_TRIP12_N"/>
    <property type="match status" value="1"/>
</dbReference>
<dbReference type="PANTHER" id="PTHR45670:SF10">
    <property type="entry name" value="E3 UBIQUITIN-PROTEIN LIGASE UPL4"/>
    <property type="match status" value="1"/>
</dbReference>
<feature type="active site" description="Glycyl thioester intermediate" evidence="6">
    <location>
        <position position="1549"/>
    </location>
</feature>
<dbReference type="InterPro" id="IPR011989">
    <property type="entry name" value="ARM-like"/>
</dbReference>
<feature type="region of interest" description="Disordered" evidence="7">
    <location>
        <begin position="860"/>
        <end position="887"/>
    </location>
</feature>
<feature type="region of interest" description="Disordered" evidence="7">
    <location>
        <begin position="1161"/>
        <end position="1182"/>
    </location>
</feature>
<dbReference type="SUPFAM" id="SSF48371">
    <property type="entry name" value="ARM repeat"/>
    <property type="match status" value="1"/>
</dbReference>
<keyword evidence="10" id="KW-1185">Reference proteome</keyword>
<dbReference type="CDD" id="cd00078">
    <property type="entry name" value="HECTc"/>
    <property type="match status" value="1"/>
</dbReference>
<evidence type="ECO:0000256" key="4">
    <source>
        <dbReference type="ARBA" id="ARBA00022679"/>
    </source>
</evidence>
<dbReference type="InterPro" id="IPR057948">
    <property type="entry name" value="TPR_TRIP12_N"/>
</dbReference>
<evidence type="ECO:0000256" key="3">
    <source>
        <dbReference type="ARBA" id="ARBA00012485"/>
    </source>
</evidence>
<dbReference type="InterPro" id="IPR016024">
    <property type="entry name" value="ARM-type_fold"/>
</dbReference>
<reference evidence="9 10" key="1">
    <citation type="journal article" date="2014" name="Nature">
        <title>The genome of the recently domesticated crop plant sugar beet (Beta vulgaris).</title>
        <authorList>
            <person name="Dohm J.C."/>
            <person name="Minoche A.E."/>
            <person name="Holtgrawe D."/>
            <person name="Capella-Gutierrez S."/>
            <person name="Zakrzewski F."/>
            <person name="Tafer H."/>
            <person name="Rupp O."/>
            <person name="Sorensen T.R."/>
            <person name="Stracke R."/>
            <person name="Reinhardt R."/>
            <person name="Goesmann A."/>
            <person name="Kraft T."/>
            <person name="Schulz B."/>
            <person name="Stadler P.F."/>
            <person name="Schmidt T."/>
            <person name="Gabaldon T."/>
            <person name="Lehrach H."/>
            <person name="Weisshaar B."/>
            <person name="Himmelbauer H."/>
        </authorList>
    </citation>
    <scope>NUCLEOTIDE SEQUENCE [LARGE SCALE GENOMIC DNA]</scope>
    <source>
        <tissue evidence="9">Taproot</tissue>
    </source>
</reference>
<sequence>MGDSITESRGQKRSEIPEELPADKRACSSLESRPSSSTVSPETLVDSTTRAFEMREGDRETSSSSASASGHSEGDGERDSPYGSCDSDDMDDDNDDDHRFDSLREIQRSRSHNDSTKYDGIMCSLSNDAEPSGQLASLTELCELLSFSTEDSISSLLTDRFASALVKLAKHEDNPDIMLLAIRALTYLCDVLPRSPSSLVRHDAVPALCQRLIVIEYLDVAEQCLQALEKISRDQPLVCLQSGALIAVLGYIDFFSTTVQRTALRTVVNICKALPSECPSSVMEAVPRLCDLLQYEDQQLVELVATCLIKVADCVKGSPGKLSELYGHGLINRATHLIDINSRITLSQSTYTGLVGLVAKIASGSADAVRSLFELSIGRIMKDILSNSDVSHGTPSPRIVDNNCTQVHEILKLLHELLPEVSRDKKEEILSSTERILLDQPHILQEFGLDILPTLVQVVSSGANLYVCYGCLSVINRLVYFSNPETLQKLFEGINIASFLAGIFGGKDHHILLLALQITETVLEKLSNILMPSFIKEGVLFAIDNLLMPDSCSQPTFPMINSNQSKKIAGREVMGCLCYTYHTGHSDSTLDSKSCKAKKDSVHSLAEHMKMKYFVIEPHSSQSMVTDLLQDLRNASIAINDLLNTSPDTEASANSEERLCSILDKVILQVGGSVPVSTFELIESGIIKALLNYLSNGQFLSSSYIHNDLSHAYGVQKRLEAFAKISLSSPDPASQDLPLLLLVRKLHSALLTVETLPVIAGFPTRQRGSYATVPGGRYTAYPCLKVRFVRGEEELCLGEYSKNAVSVEPFCPVQEIEQHLRSKVGQAKMESSEASIQATLEEKTKSIQVPLVAASLPDKSAEHLGSGSTCTEDGDDRSHSSAMDISDLGGTTVVGAEATSEVESRCPAEEMQASDATENLIETSSTSLGAGGDNEISKKSHSRASFNNVEIPSKLALYLDGEQLEYSSTLYQEILQRRLNGSKLWSSTYTVTYRRVAGNETSSNKEGRDIYDNCVTDKVFLRQQVMPLFSSIFAHGFGPKSNLSSTSSDILLLLRSLEMMNRVSYHLVSHERMNAFAEGRLDNLDLLNVALPTLSQNEFVSSRLTEKLEQQMRDPSAVHVGAMPLWWNQLIATCPFLFSFETRCKFFQLAAFGRVHILPSSMSSQSDANSSRDRRASAGSPPRKKFMVCRERILDSAAQMMDTYAHKKVVIEVEYSEEVGTGLGPTLEFYTLVGHEFQKAGLGMWRGDYMSPTNSCSQQGSGSRFLVTISGLFPRPWSPASSNINGVEFSDVIKKFVLLGQFVGKALQDGRVLDIPFSKAFYKLVLGKELSLCDVQLFDPELGRFLLEFKALASRQKHDEFAGEQTVVRADSSRFRSTKIEDLCLDFTLPGYPDYVLSSGMDDVMVNINNLEEYISLFLDATLQTGVYRQVEAFKSGLNQVISDKHLQIFTEEELERLLCGERDSWLSGDLFDHIKFDHGYTAGSPPIINFLEVITDFTYEQRRAFLQFVTGAPRLAPGGLAALKPKLTIVRKHSSNCPDSDLPSVMTCANYLKLPPYSSKEKMKEKLLYAITEGQGSFHLS</sequence>
<dbReference type="OMA" id="FFTIHAQ"/>
<evidence type="ECO:0000256" key="1">
    <source>
        <dbReference type="ARBA" id="ARBA00000885"/>
    </source>
</evidence>
<evidence type="ECO:0000256" key="6">
    <source>
        <dbReference type="PROSITE-ProRule" id="PRU00104"/>
    </source>
</evidence>
<dbReference type="OrthoDB" id="423283at2759"/>
<dbReference type="InterPro" id="IPR045322">
    <property type="entry name" value="HECTD1/TRIP12-like"/>
</dbReference>
<dbReference type="Gene3D" id="1.25.10.10">
    <property type="entry name" value="Leucine-rich Repeat Variant"/>
    <property type="match status" value="1"/>
</dbReference>
<dbReference type="PANTHER" id="PTHR45670">
    <property type="entry name" value="E3 UBIQUITIN-PROTEIN LIGASE TRIP12"/>
    <property type="match status" value="1"/>
</dbReference>
<dbReference type="Gene3D" id="3.90.1750.10">
    <property type="entry name" value="Hect, E3 ligase catalytic domains"/>
    <property type="match status" value="1"/>
</dbReference>
<accession>A0A0J8B6J2</accession>
<dbReference type="InterPro" id="IPR035983">
    <property type="entry name" value="Hect_E3_ubiquitin_ligase"/>
</dbReference>
<name>A0A0J8B6J2_BETVV</name>
<evidence type="ECO:0000256" key="5">
    <source>
        <dbReference type="ARBA" id="ARBA00022786"/>
    </source>
</evidence>
<keyword evidence="5 6" id="KW-0833">Ubl conjugation pathway</keyword>
<evidence type="ECO:0000313" key="10">
    <source>
        <dbReference type="Proteomes" id="UP000035740"/>
    </source>
</evidence>
<dbReference type="eggNOG" id="KOG0168">
    <property type="taxonomic scope" value="Eukaryota"/>
</dbReference>
<dbReference type="Gramene" id="KMS95508">
    <property type="protein sequence ID" value="KMS95508"/>
    <property type="gene ID" value="BVRB_007490"/>
</dbReference>
<dbReference type="EMBL" id="KQ090459">
    <property type="protein sequence ID" value="KMS95508.1"/>
    <property type="molecule type" value="Genomic_DNA"/>
</dbReference>
<comment type="catalytic activity">
    <reaction evidence="1">
        <text>S-ubiquitinyl-[E2 ubiquitin-conjugating enzyme]-L-cysteine + [acceptor protein]-L-lysine = [E2 ubiquitin-conjugating enzyme]-L-cysteine + N(6)-ubiquitinyl-[acceptor protein]-L-lysine.</text>
        <dbReference type="EC" id="2.3.2.26"/>
    </reaction>
</comment>
<evidence type="ECO:0000256" key="2">
    <source>
        <dbReference type="ARBA" id="ARBA00006331"/>
    </source>
</evidence>
<dbReference type="Gene3D" id="3.30.2410.10">
    <property type="entry name" value="Hect, E3 ligase catalytic domain"/>
    <property type="match status" value="1"/>
</dbReference>
<proteinExistence type="inferred from homology"/>
<evidence type="ECO:0000256" key="7">
    <source>
        <dbReference type="SAM" id="MobiDB-lite"/>
    </source>
</evidence>
<dbReference type="Proteomes" id="UP000035740">
    <property type="component" value="Unassembled WGS sequence"/>
</dbReference>
<dbReference type="Pfam" id="PF00632">
    <property type="entry name" value="HECT"/>
    <property type="match status" value="1"/>
</dbReference>
<dbReference type="eggNOG" id="KOG0170">
    <property type="taxonomic scope" value="Eukaryota"/>
</dbReference>